<feature type="domain" description="CBS" evidence="3">
    <location>
        <begin position="93"/>
        <end position="147"/>
    </location>
</feature>
<dbReference type="PANTHER" id="PTHR43080">
    <property type="entry name" value="CBS DOMAIN-CONTAINING PROTEIN CBSX3, MITOCHONDRIAL"/>
    <property type="match status" value="1"/>
</dbReference>
<keyword evidence="1 2" id="KW-0129">CBS domain</keyword>
<dbReference type="InterPro" id="IPR051257">
    <property type="entry name" value="Diverse_CBS-Domain"/>
</dbReference>
<dbReference type="InterPro" id="IPR000644">
    <property type="entry name" value="CBS_dom"/>
</dbReference>
<evidence type="ECO:0000259" key="3">
    <source>
        <dbReference type="PROSITE" id="PS51371"/>
    </source>
</evidence>
<dbReference type="Gene3D" id="3.10.580.10">
    <property type="entry name" value="CBS-domain"/>
    <property type="match status" value="1"/>
</dbReference>
<accession>A0AA41Q775</accession>
<evidence type="ECO:0000313" key="4">
    <source>
        <dbReference type="EMBL" id="MCF2532848.1"/>
    </source>
</evidence>
<dbReference type="EMBL" id="JAKFHA010000040">
    <property type="protein sequence ID" value="MCF2532848.1"/>
    <property type="molecule type" value="Genomic_DNA"/>
</dbReference>
<dbReference type="InterPro" id="IPR046342">
    <property type="entry name" value="CBS_dom_sf"/>
</dbReference>
<protein>
    <submittedName>
        <fullName evidence="4">CBS domain-containing protein</fullName>
    </submittedName>
</protein>
<proteinExistence type="predicted"/>
<keyword evidence="5" id="KW-1185">Reference proteome</keyword>
<gene>
    <name evidence="4" type="ORF">LZ495_37335</name>
</gene>
<dbReference type="PROSITE" id="PS51371">
    <property type="entry name" value="CBS"/>
    <property type="match status" value="2"/>
</dbReference>
<evidence type="ECO:0000256" key="1">
    <source>
        <dbReference type="ARBA" id="ARBA00023122"/>
    </source>
</evidence>
<dbReference type="Proteomes" id="UP001165378">
    <property type="component" value="Unassembled WGS sequence"/>
</dbReference>
<evidence type="ECO:0000313" key="5">
    <source>
        <dbReference type="Proteomes" id="UP001165378"/>
    </source>
</evidence>
<organism evidence="4 5">
    <name type="scientific">Yinghuangia soli</name>
    <dbReference type="NCBI Taxonomy" id="2908204"/>
    <lineage>
        <taxon>Bacteria</taxon>
        <taxon>Bacillati</taxon>
        <taxon>Actinomycetota</taxon>
        <taxon>Actinomycetes</taxon>
        <taxon>Kitasatosporales</taxon>
        <taxon>Streptomycetaceae</taxon>
        <taxon>Yinghuangia</taxon>
    </lineage>
</organism>
<dbReference type="SUPFAM" id="SSF54631">
    <property type="entry name" value="CBS-domain pair"/>
    <property type="match status" value="1"/>
</dbReference>
<reference evidence="4" key="1">
    <citation type="submission" date="2022-01" db="EMBL/GenBank/DDBJ databases">
        <title>Genome-Based Taxonomic Classification of the Phylum Actinobacteria.</title>
        <authorList>
            <person name="Gao Y."/>
        </authorList>
    </citation>
    <scope>NUCLEOTIDE SEQUENCE</scope>
    <source>
        <strain evidence="4">KLBMP 8922</strain>
    </source>
</reference>
<dbReference type="Pfam" id="PF00571">
    <property type="entry name" value="CBS"/>
    <property type="match status" value="2"/>
</dbReference>
<evidence type="ECO:0000256" key="2">
    <source>
        <dbReference type="PROSITE-ProRule" id="PRU00703"/>
    </source>
</evidence>
<comment type="caution">
    <text evidence="4">The sequence shown here is derived from an EMBL/GenBank/DDBJ whole genome shotgun (WGS) entry which is preliminary data.</text>
</comment>
<feature type="domain" description="CBS" evidence="3">
    <location>
        <begin position="27"/>
        <end position="85"/>
    </location>
</feature>
<dbReference type="CDD" id="cd02205">
    <property type="entry name" value="CBS_pair_SF"/>
    <property type="match status" value="1"/>
</dbReference>
<dbReference type="AlphaFoldDB" id="A0AA41Q775"/>
<dbReference type="PANTHER" id="PTHR43080:SF26">
    <property type="entry name" value="REGULATORY PROTEIN"/>
    <property type="match status" value="1"/>
</dbReference>
<name>A0AA41Q775_9ACTN</name>
<sequence length="147" mass="15740">MPLHPPPPSPPAPPPRTSPALTVADAMDGWDSPVGTDTTVDEALAIFAALPAASYLLVLDEAGRCEGLVTRASLAAFLARSWYSERTPVRDTHHQRGPFAWPAMPLALAAESMRVKRQDVWPVTDDDGRVLGVLTARAIREALHAGT</sequence>